<reference evidence="16" key="1">
    <citation type="submission" date="2025-08" db="UniProtKB">
        <authorList>
            <consortium name="Ensembl"/>
        </authorList>
    </citation>
    <scope>IDENTIFICATION</scope>
</reference>
<dbReference type="PROSITE" id="PS50262">
    <property type="entry name" value="G_PROTEIN_RECEP_F1_2"/>
    <property type="match status" value="1"/>
</dbReference>
<keyword evidence="6 14" id="KW-1133">Transmembrane helix</keyword>
<feature type="domain" description="G-protein coupled receptors family 1 profile" evidence="15">
    <location>
        <begin position="52"/>
        <end position="301"/>
    </location>
</feature>
<feature type="transmembrane region" description="Helical" evidence="14">
    <location>
        <begin position="70"/>
        <end position="90"/>
    </location>
</feature>
<dbReference type="PRINTS" id="PR00245">
    <property type="entry name" value="OLFACTORYR"/>
</dbReference>
<feature type="transmembrane region" description="Helical" evidence="14">
    <location>
        <begin position="152"/>
        <end position="174"/>
    </location>
</feature>
<keyword evidence="10 13" id="KW-0675">Receptor</keyword>
<keyword evidence="2 14" id="KW-1003">Cell membrane</keyword>
<dbReference type="InterPro" id="IPR000725">
    <property type="entry name" value="Olfact_rcpt"/>
</dbReference>
<keyword evidence="4 13" id="KW-0812">Transmembrane</keyword>
<feature type="transmembrane region" description="Helical" evidence="14">
    <location>
        <begin position="248"/>
        <end position="271"/>
    </location>
</feature>
<organism evidence="16 17">
    <name type="scientific">Chrysemys picta bellii</name>
    <name type="common">Western painted turtle</name>
    <name type="synonym">Emys bellii</name>
    <dbReference type="NCBI Taxonomy" id="8478"/>
    <lineage>
        <taxon>Eukaryota</taxon>
        <taxon>Metazoa</taxon>
        <taxon>Chordata</taxon>
        <taxon>Craniata</taxon>
        <taxon>Vertebrata</taxon>
        <taxon>Euteleostomi</taxon>
        <taxon>Archelosauria</taxon>
        <taxon>Testudinata</taxon>
        <taxon>Testudines</taxon>
        <taxon>Cryptodira</taxon>
        <taxon>Durocryptodira</taxon>
        <taxon>Testudinoidea</taxon>
        <taxon>Emydidae</taxon>
        <taxon>Chrysemys</taxon>
    </lineage>
</organism>
<dbReference type="AlphaFoldDB" id="A0A8C3HRC1"/>
<keyword evidence="3 14" id="KW-0716">Sensory transduction</keyword>
<dbReference type="PROSITE" id="PS00237">
    <property type="entry name" value="G_PROTEIN_RECEP_F1_1"/>
    <property type="match status" value="1"/>
</dbReference>
<dbReference type="Pfam" id="PF13853">
    <property type="entry name" value="7tm_4"/>
    <property type="match status" value="1"/>
</dbReference>
<keyword evidence="12 13" id="KW-0807">Transducer</keyword>
<comment type="similarity">
    <text evidence="13">Belongs to the G-protein coupled receptor 1 family.</text>
</comment>
<feature type="transmembrane region" description="Helical" evidence="14">
    <location>
        <begin position="283"/>
        <end position="303"/>
    </location>
</feature>
<evidence type="ECO:0000313" key="16">
    <source>
        <dbReference type="Ensembl" id="ENSCPBP00000022298.1"/>
    </source>
</evidence>
<dbReference type="OMA" id="FMYARPH"/>
<reference evidence="16" key="2">
    <citation type="submission" date="2025-09" db="UniProtKB">
        <authorList>
            <consortium name="Ensembl"/>
        </authorList>
    </citation>
    <scope>IDENTIFICATION</scope>
</reference>
<dbReference type="GO" id="GO:0004984">
    <property type="term" value="F:olfactory receptor activity"/>
    <property type="evidence" value="ECO:0007669"/>
    <property type="project" value="InterPro"/>
</dbReference>
<dbReference type="FunFam" id="1.20.1070.10:FF:000001">
    <property type="entry name" value="Olfactory receptor"/>
    <property type="match status" value="1"/>
</dbReference>
<feature type="transmembrane region" description="Helical" evidence="14">
    <location>
        <begin position="211"/>
        <end position="236"/>
    </location>
</feature>
<dbReference type="CDD" id="cd15224">
    <property type="entry name" value="7tmA_OR6B-like"/>
    <property type="match status" value="1"/>
</dbReference>
<name>A0A8C3HRC1_CHRPI</name>
<evidence type="ECO:0000256" key="14">
    <source>
        <dbReference type="RuleBase" id="RU363047"/>
    </source>
</evidence>
<dbReference type="InterPro" id="IPR000276">
    <property type="entry name" value="GPCR_Rhodpsn"/>
</dbReference>
<feature type="transmembrane region" description="Helical" evidence="14">
    <location>
        <begin position="110"/>
        <end position="131"/>
    </location>
</feature>
<evidence type="ECO:0000256" key="13">
    <source>
        <dbReference type="RuleBase" id="RU000688"/>
    </source>
</evidence>
<evidence type="ECO:0000256" key="2">
    <source>
        <dbReference type="ARBA" id="ARBA00022475"/>
    </source>
</evidence>
<keyword evidence="11" id="KW-0325">Glycoprotein</keyword>
<dbReference type="Gene3D" id="1.20.1070.10">
    <property type="entry name" value="Rhodopsin 7-helix transmembrane proteins"/>
    <property type="match status" value="1"/>
</dbReference>
<feature type="transmembrane region" description="Helical" evidence="14">
    <location>
        <begin position="36"/>
        <end position="58"/>
    </location>
</feature>
<evidence type="ECO:0000259" key="15">
    <source>
        <dbReference type="PROSITE" id="PS50262"/>
    </source>
</evidence>
<evidence type="ECO:0000256" key="11">
    <source>
        <dbReference type="ARBA" id="ARBA00023180"/>
    </source>
</evidence>
<evidence type="ECO:0000256" key="12">
    <source>
        <dbReference type="ARBA" id="ARBA00023224"/>
    </source>
</evidence>
<dbReference type="PANTHER" id="PTHR24242">
    <property type="entry name" value="G-PROTEIN COUPLED RECEPTOR"/>
    <property type="match status" value="1"/>
</dbReference>
<evidence type="ECO:0000256" key="8">
    <source>
        <dbReference type="ARBA" id="ARBA00023136"/>
    </source>
</evidence>
<dbReference type="GeneTree" id="ENSGT01150000286948"/>
<evidence type="ECO:0000256" key="10">
    <source>
        <dbReference type="ARBA" id="ARBA00023170"/>
    </source>
</evidence>
<proteinExistence type="inferred from homology"/>
<comment type="subcellular location">
    <subcellularLocation>
        <location evidence="1 14">Cell membrane</location>
        <topology evidence="1 14">Multi-pass membrane protein</topology>
    </subcellularLocation>
</comment>
<dbReference type="InterPro" id="IPR017452">
    <property type="entry name" value="GPCR_Rhodpsn_7TM"/>
</dbReference>
<dbReference type="PANTHER" id="PTHR24242:SF359">
    <property type="entry name" value="ODORANT RECEPTOR-RELATED"/>
    <property type="match status" value="1"/>
</dbReference>
<dbReference type="SUPFAM" id="SSF81321">
    <property type="entry name" value="Family A G protein-coupled receptor-like"/>
    <property type="match status" value="1"/>
</dbReference>
<keyword evidence="5 14" id="KW-0552">Olfaction</keyword>
<evidence type="ECO:0000256" key="5">
    <source>
        <dbReference type="ARBA" id="ARBA00022725"/>
    </source>
</evidence>
<evidence type="ECO:0000313" key="17">
    <source>
        <dbReference type="Proteomes" id="UP000694380"/>
    </source>
</evidence>
<dbReference type="GO" id="GO:0005886">
    <property type="term" value="C:plasma membrane"/>
    <property type="evidence" value="ECO:0007669"/>
    <property type="project" value="UniProtKB-SubCell"/>
</dbReference>
<dbReference type="GO" id="GO:0004930">
    <property type="term" value="F:G protein-coupled receptor activity"/>
    <property type="evidence" value="ECO:0007669"/>
    <property type="project" value="UniProtKB-KW"/>
</dbReference>
<keyword evidence="9" id="KW-1015">Disulfide bond</keyword>
<evidence type="ECO:0000256" key="7">
    <source>
        <dbReference type="ARBA" id="ARBA00023040"/>
    </source>
</evidence>
<keyword evidence="8 14" id="KW-0472">Membrane</keyword>
<dbReference type="Proteomes" id="UP000694380">
    <property type="component" value="Unplaced"/>
</dbReference>
<dbReference type="InterPro" id="IPR050939">
    <property type="entry name" value="Olfactory_GPCR1"/>
</dbReference>
<evidence type="ECO:0000256" key="6">
    <source>
        <dbReference type="ARBA" id="ARBA00022989"/>
    </source>
</evidence>
<dbReference type="PRINTS" id="PR00237">
    <property type="entry name" value="GPCRRHODOPSN"/>
</dbReference>
<keyword evidence="7 13" id="KW-0297">G-protein coupled receptor</keyword>
<evidence type="ECO:0000256" key="3">
    <source>
        <dbReference type="ARBA" id="ARBA00022606"/>
    </source>
</evidence>
<evidence type="ECO:0000256" key="1">
    <source>
        <dbReference type="ARBA" id="ARBA00004651"/>
    </source>
</evidence>
<protein>
    <recommendedName>
        <fullName evidence="14">Olfactory receptor</fullName>
    </recommendedName>
</protein>
<sequence>CSNCSQIPPNQTQKGNHSSHTDFIILGFPGLPEHQGLLFVLFVTIYILTLMENLVLIVTIKLNCQLHTPMYFFLGNLSLLEIFYVSVTVPKLLSNLLLGEKAISLGGCMAQLYFFLSLASSECFLLSAMAYDRYLAICHPLRYPALMNHRACAVLSLGSWLIGFLASFPSIVMISRLQFCRANTIQHFFCDLPPLLKLSCTDTSTIETLDFMAALSVLVTSMLVTGTSYICIFSTVARIPPMAGKRKAFSTCASHLVVVSMFYATTLFMYARPRAVGTFDLNKLVSVLYTVVAPFLNPIIYSLRNREVRETLGRPLHFVFSWLKKRWPLHTKEMPERNWNKRE</sequence>
<dbReference type="Ensembl" id="ENSCPBT00000026261.1">
    <property type="protein sequence ID" value="ENSCPBP00000022298.1"/>
    <property type="gene ID" value="ENSCPBG00000015945.1"/>
</dbReference>
<evidence type="ECO:0000256" key="4">
    <source>
        <dbReference type="ARBA" id="ARBA00022692"/>
    </source>
</evidence>
<accession>A0A8C3HRC1</accession>
<evidence type="ECO:0000256" key="9">
    <source>
        <dbReference type="ARBA" id="ARBA00023157"/>
    </source>
</evidence>
<keyword evidence="17" id="KW-1185">Reference proteome</keyword>